<dbReference type="SMART" id="SM00355">
    <property type="entry name" value="ZnF_C2H2"/>
    <property type="match status" value="1"/>
</dbReference>
<dbReference type="Proteomes" id="UP000822688">
    <property type="component" value="Chromosome 2"/>
</dbReference>
<evidence type="ECO:0000259" key="15">
    <source>
        <dbReference type="PROSITE" id="PS50157"/>
    </source>
</evidence>
<dbReference type="InterPro" id="IPR001471">
    <property type="entry name" value="AP2/ERF_dom"/>
</dbReference>
<feature type="compositionally biased region" description="Low complexity" evidence="14">
    <location>
        <begin position="56"/>
        <end position="79"/>
    </location>
</feature>
<keyword evidence="2" id="KW-0479">Metal-binding</keyword>
<comment type="caution">
    <text evidence="17">The sequence shown here is derived from an EMBL/GenBank/DDBJ whole genome shotgun (WGS) entry which is preliminary data.</text>
</comment>
<sequence>MSTSSDSDGSNGRHYSSRSSKAKSYECKICGKEFSTGQSLGGHMNVHRKDQRNGRSSRSSTPPGGDYYASTSTDSSSTYKGVRYRSEQNKWVAEIRPPRSSKTWWLGTYSTPIEAAYAYDVAITYFGSETSLNFDGHPVYDQIPRISPNLPKQDFASQLRKVVKEYGKLAMQSGPSAEVEEEDASSSSYGAQDQFMSSGPVYEQQQEEYVVTDFDQDQLIDWDTALSDQPTFTAEADQSFSPNYNASFDVFDMPPVAFENSYTGAYQPTSDYEPASASYYNQMSPAMSDYEPSGYNNGYYQPQQQLWSHYYSY</sequence>
<dbReference type="EMBL" id="CM026422">
    <property type="protein sequence ID" value="KAG0588386.1"/>
    <property type="molecule type" value="Genomic_DNA"/>
</dbReference>
<evidence type="ECO:0000256" key="8">
    <source>
        <dbReference type="ARBA" id="ARBA00023125"/>
    </source>
</evidence>
<accession>A0A8T0J050</accession>
<proteinExistence type="inferred from homology"/>
<keyword evidence="10" id="KW-0804">Transcription</keyword>
<dbReference type="GO" id="GO:0003700">
    <property type="term" value="F:DNA-binding transcription factor activity"/>
    <property type="evidence" value="ECO:0007669"/>
    <property type="project" value="InterPro"/>
</dbReference>
<gene>
    <name evidence="17" type="ORF">KC19_2G239600</name>
</gene>
<comment type="similarity">
    <text evidence="12">Belongs to the AP2/ERF transcription factor family. ERF subfamily.</text>
</comment>
<dbReference type="FunFam" id="3.30.160.60:FF:000100">
    <property type="entry name" value="Zinc finger 45-like"/>
    <property type="match status" value="1"/>
</dbReference>
<keyword evidence="8" id="KW-0238">DNA-binding</keyword>
<evidence type="ECO:0000256" key="5">
    <source>
        <dbReference type="ARBA" id="ARBA00022833"/>
    </source>
</evidence>
<evidence type="ECO:0000313" key="18">
    <source>
        <dbReference type="Proteomes" id="UP000822688"/>
    </source>
</evidence>
<evidence type="ECO:0000256" key="9">
    <source>
        <dbReference type="ARBA" id="ARBA00023159"/>
    </source>
</evidence>
<keyword evidence="18" id="KW-1185">Reference proteome</keyword>
<evidence type="ECO:0000256" key="6">
    <source>
        <dbReference type="ARBA" id="ARBA00023015"/>
    </source>
</evidence>
<keyword evidence="6" id="KW-0805">Transcription regulation</keyword>
<dbReference type="InterPro" id="IPR036955">
    <property type="entry name" value="AP2/ERF_dom_sf"/>
</dbReference>
<dbReference type="SMART" id="SM00380">
    <property type="entry name" value="AP2"/>
    <property type="match status" value="1"/>
</dbReference>
<dbReference type="CDD" id="cd00018">
    <property type="entry name" value="AP2"/>
    <property type="match status" value="1"/>
</dbReference>
<keyword evidence="9" id="KW-0010">Activator</keyword>
<dbReference type="PROSITE" id="PS50157">
    <property type="entry name" value="ZINC_FINGER_C2H2_2"/>
    <property type="match status" value="1"/>
</dbReference>
<evidence type="ECO:0000256" key="11">
    <source>
        <dbReference type="ARBA" id="ARBA00023242"/>
    </source>
</evidence>
<dbReference type="AlphaFoldDB" id="A0A8T0J050"/>
<evidence type="ECO:0000256" key="12">
    <source>
        <dbReference type="ARBA" id="ARBA00024343"/>
    </source>
</evidence>
<dbReference type="SUPFAM" id="SSF57667">
    <property type="entry name" value="beta-beta-alpha zinc fingers"/>
    <property type="match status" value="1"/>
</dbReference>
<reference evidence="17" key="1">
    <citation type="submission" date="2020-06" db="EMBL/GenBank/DDBJ databases">
        <title>WGS assembly of Ceratodon purpureus strain R40.</title>
        <authorList>
            <person name="Carey S.B."/>
            <person name="Jenkins J."/>
            <person name="Shu S."/>
            <person name="Lovell J.T."/>
            <person name="Sreedasyam A."/>
            <person name="Maumus F."/>
            <person name="Tiley G.P."/>
            <person name="Fernandez-Pozo N."/>
            <person name="Barry K."/>
            <person name="Chen C."/>
            <person name="Wang M."/>
            <person name="Lipzen A."/>
            <person name="Daum C."/>
            <person name="Saski C.A."/>
            <person name="Payton A.C."/>
            <person name="Mcbreen J.C."/>
            <person name="Conrad R.E."/>
            <person name="Kollar L.M."/>
            <person name="Olsson S."/>
            <person name="Huttunen S."/>
            <person name="Landis J.B."/>
            <person name="Wickett N.J."/>
            <person name="Johnson M.G."/>
            <person name="Rensing S.A."/>
            <person name="Grimwood J."/>
            <person name="Schmutz J."/>
            <person name="Mcdaniel S.F."/>
        </authorList>
    </citation>
    <scope>NUCLEOTIDE SEQUENCE</scope>
    <source>
        <strain evidence="17">R40</strain>
    </source>
</reference>
<dbReference type="PANTHER" id="PTHR31241">
    <property type="entry name" value="DEHYDRATION-RESPONSIVE ELEMENT-BINDING PROTEIN 2C"/>
    <property type="match status" value="1"/>
</dbReference>
<evidence type="ECO:0000256" key="7">
    <source>
        <dbReference type="ARBA" id="ARBA00023016"/>
    </source>
</evidence>
<dbReference type="PROSITE" id="PS51032">
    <property type="entry name" value="AP2_ERF"/>
    <property type="match status" value="1"/>
</dbReference>
<evidence type="ECO:0000256" key="2">
    <source>
        <dbReference type="ARBA" id="ARBA00022723"/>
    </source>
</evidence>
<keyword evidence="5" id="KW-0862">Zinc</keyword>
<dbReference type="Pfam" id="PF00847">
    <property type="entry name" value="AP2"/>
    <property type="match status" value="1"/>
</dbReference>
<dbReference type="PROSITE" id="PS00028">
    <property type="entry name" value="ZINC_FINGER_C2H2_1"/>
    <property type="match status" value="1"/>
</dbReference>
<organism evidence="17 18">
    <name type="scientific">Ceratodon purpureus</name>
    <name type="common">Fire moss</name>
    <name type="synonym">Dicranum purpureum</name>
    <dbReference type="NCBI Taxonomy" id="3225"/>
    <lineage>
        <taxon>Eukaryota</taxon>
        <taxon>Viridiplantae</taxon>
        <taxon>Streptophyta</taxon>
        <taxon>Embryophyta</taxon>
        <taxon>Bryophyta</taxon>
        <taxon>Bryophytina</taxon>
        <taxon>Bryopsida</taxon>
        <taxon>Dicranidae</taxon>
        <taxon>Pseudoditrichales</taxon>
        <taxon>Ditrichaceae</taxon>
        <taxon>Ceratodon</taxon>
    </lineage>
</organism>
<dbReference type="Pfam" id="PF13912">
    <property type="entry name" value="zf-C2H2_6"/>
    <property type="match status" value="1"/>
</dbReference>
<feature type="region of interest" description="Disordered" evidence="14">
    <location>
        <begin position="1"/>
        <end position="80"/>
    </location>
</feature>
<keyword evidence="11" id="KW-0539">Nucleus</keyword>
<comment type="subcellular location">
    <subcellularLocation>
        <location evidence="1">Nucleus</location>
    </subcellularLocation>
</comment>
<dbReference type="Gene3D" id="3.30.160.60">
    <property type="entry name" value="Classic Zinc Finger"/>
    <property type="match status" value="1"/>
</dbReference>
<name>A0A8T0J050_CERPU</name>
<evidence type="ECO:0000256" key="1">
    <source>
        <dbReference type="ARBA" id="ARBA00004123"/>
    </source>
</evidence>
<dbReference type="GO" id="GO:0003677">
    <property type="term" value="F:DNA binding"/>
    <property type="evidence" value="ECO:0007669"/>
    <property type="project" value="UniProtKB-KW"/>
</dbReference>
<feature type="domain" description="AP2/ERF" evidence="16">
    <location>
        <begin position="78"/>
        <end position="138"/>
    </location>
</feature>
<evidence type="ECO:0000313" key="17">
    <source>
        <dbReference type="EMBL" id="KAG0588386.1"/>
    </source>
</evidence>
<dbReference type="GO" id="GO:0005634">
    <property type="term" value="C:nucleus"/>
    <property type="evidence" value="ECO:0007669"/>
    <property type="project" value="UniProtKB-SubCell"/>
</dbReference>
<evidence type="ECO:0000259" key="16">
    <source>
        <dbReference type="PROSITE" id="PS51032"/>
    </source>
</evidence>
<feature type="domain" description="C2H2-type" evidence="15">
    <location>
        <begin position="25"/>
        <end position="52"/>
    </location>
</feature>
<evidence type="ECO:0000256" key="13">
    <source>
        <dbReference type="PROSITE-ProRule" id="PRU00042"/>
    </source>
</evidence>
<protein>
    <submittedName>
        <fullName evidence="17">Uncharacterized protein</fullName>
    </submittedName>
</protein>
<feature type="compositionally biased region" description="Polar residues" evidence="14">
    <location>
        <begin position="1"/>
        <end position="19"/>
    </location>
</feature>
<dbReference type="InterPro" id="IPR036236">
    <property type="entry name" value="Znf_C2H2_sf"/>
</dbReference>
<dbReference type="GO" id="GO:0008270">
    <property type="term" value="F:zinc ion binding"/>
    <property type="evidence" value="ECO:0007669"/>
    <property type="project" value="UniProtKB-KW"/>
</dbReference>
<dbReference type="InterPro" id="IPR016177">
    <property type="entry name" value="DNA-bd_dom_sf"/>
</dbReference>
<evidence type="ECO:0000256" key="3">
    <source>
        <dbReference type="ARBA" id="ARBA00022737"/>
    </source>
</evidence>
<dbReference type="PANTHER" id="PTHR31241:SF62">
    <property type="entry name" value="DEHYDRATION-RESPONSIVE ELEMENT-BINDING PROTEIN 2D"/>
    <property type="match status" value="1"/>
</dbReference>
<dbReference type="InterPro" id="IPR013087">
    <property type="entry name" value="Znf_C2H2_type"/>
</dbReference>
<evidence type="ECO:0000256" key="14">
    <source>
        <dbReference type="SAM" id="MobiDB-lite"/>
    </source>
</evidence>
<evidence type="ECO:0000256" key="10">
    <source>
        <dbReference type="ARBA" id="ARBA00023163"/>
    </source>
</evidence>
<dbReference type="Gene3D" id="3.30.730.10">
    <property type="entry name" value="AP2/ERF domain"/>
    <property type="match status" value="1"/>
</dbReference>
<keyword evidence="4 13" id="KW-0863">Zinc-finger</keyword>
<keyword evidence="3" id="KW-0677">Repeat</keyword>
<evidence type="ECO:0000256" key="4">
    <source>
        <dbReference type="ARBA" id="ARBA00022771"/>
    </source>
</evidence>
<keyword evidence="7" id="KW-0346">Stress response</keyword>
<dbReference type="SUPFAM" id="SSF54171">
    <property type="entry name" value="DNA-binding domain"/>
    <property type="match status" value="1"/>
</dbReference>